<dbReference type="Proteomes" id="UP001612928">
    <property type="component" value="Unassembled WGS sequence"/>
</dbReference>
<dbReference type="SUPFAM" id="SSF101908">
    <property type="entry name" value="Putative isomerase YbhE"/>
    <property type="match status" value="1"/>
</dbReference>
<dbReference type="Gene3D" id="2.130.10.10">
    <property type="entry name" value="YVTN repeat-like/Quinoprotein amine dehydrogenase"/>
    <property type="match status" value="2"/>
</dbReference>
<evidence type="ECO:0000313" key="1">
    <source>
        <dbReference type="EMBL" id="MFI7444687.1"/>
    </source>
</evidence>
<keyword evidence="2" id="KW-1185">Reference proteome</keyword>
<dbReference type="PANTHER" id="PTHR19879">
    <property type="entry name" value="TRANSCRIPTION INITIATION FACTOR TFIID"/>
    <property type="match status" value="1"/>
</dbReference>
<comment type="caution">
    <text evidence="1">The sequence shown here is derived from an EMBL/GenBank/DDBJ whole genome shotgun (WGS) entry which is preliminary data.</text>
</comment>
<reference evidence="1 2" key="1">
    <citation type="submission" date="2024-10" db="EMBL/GenBank/DDBJ databases">
        <title>The Natural Products Discovery Center: Release of the First 8490 Sequenced Strains for Exploring Actinobacteria Biosynthetic Diversity.</title>
        <authorList>
            <person name="Kalkreuter E."/>
            <person name="Kautsar S.A."/>
            <person name="Yang D."/>
            <person name="Bader C.D."/>
            <person name="Teijaro C.N."/>
            <person name="Fluegel L."/>
            <person name="Davis C.M."/>
            <person name="Simpson J.R."/>
            <person name="Lauterbach L."/>
            <person name="Steele A.D."/>
            <person name="Gui C."/>
            <person name="Meng S."/>
            <person name="Li G."/>
            <person name="Viehrig K."/>
            <person name="Ye F."/>
            <person name="Su P."/>
            <person name="Kiefer A.F."/>
            <person name="Nichols A."/>
            <person name="Cepeda A.J."/>
            <person name="Yan W."/>
            <person name="Fan B."/>
            <person name="Jiang Y."/>
            <person name="Adhikari A."/>
            <person name="Zheng C.-J."/>
            <person name="Schuster L."/>
            <person name="Cowan T.M."/>
            <person name="Smanski M.J."/>
            <person name="Chevrette M.G."/>
            <person name="De Carvalho L.P.S."/>
            <person name="Shen B."/>
        </authorList>
    </citation>
    <scope>NUCLEOTIDE SEQUENCE [LARGE SCALE GENOMIC DNA]</scope>
    <source>
        <strain evidence="1 2">NPDC049503</strain>
    </source>
</reference>
<dbReference type="PANTHER" id="PTHR19879:SF9">
    <property type="entry name" value="TRANSCRIPTION INITIATION FACTOR TFIID SUBUNIT 5"/>
    <property type="match status" value="1"/>
</dbReference>
<dbReference type="EMBL" id="JBITMB010000009">
    <property type="protein sequence ID" value="MFI7444687.1"/>
    <property type="molecule type" value="Genomic_DNA"/>
</dbReference>
<evidence type="ECO:0000313" key="2">
    <source>
        <dbReference type="Proteomes" id="UP001612928"/>
    </source>
</evidence>
<proteinExistence type="predicted"/>
<organism evidence="1 2">
    <name type="scientific">Nonomuraea indica</name>
    <dbReference type="NCBI Taxonomy" id="1581193"/>
    <lineage>
        <taxon>Bacteria</taxon>
        <taxon>Bacillati</taxon>
        <taxon>Actinomycetota</taxon>
        <taxon>Actinomycetes</taxon>
        <taxon>Streptosporangiales</taxon>
        <taxon>Streptosporangiaceae</taxon>
        <taxon>Nonomuraea</taxon>
    </lineage>
</organism>
<name>A0ABW8AE03_9ACTN</name>
<dbReference type="RefSeq" id="WP_397024954.1">
    <property type="nucleotide sequence ID" value="NZ_JBITMB010000009.1"/>
</dbReference>
<sequence length="402" mass="42879">MYRERILLTHPGTSKPKYLELRADGVDLHRSWWTGAGKPQERLKSFGSGRAAREALEKIVTEKMRDGYALLRDVAAAEPGDVVVQCATPAANGTVAFALHPDGGTLAVARGIPDRVRLRLGSEVQTVDLRTGARRVVYADASRSSAVHDMAFEPDGTHLSFTVRNLRDGVDTSHTVALSTGHVRRLPRACLGRDAVAGRMLVSDDHTVRVLGPDGRSCLDLPAGEPSRAGAVALSPSGRLVGLIRRPDGRDTEYDLEIWDVDTGGRVLGVPYPFPTVARGVGKLMFDRTEQLLVVSGATWGCGGVSVESGVFCWTIEGGLADVALSPDGTRLAAARVRGPVVVHDAATGQPLEPRFVVPGEPSLTYDTVEFSADGRLLAVGDSPGRVTVFRFDGLEFTEPGG</sequence>
<accession>A0ABW8AE03</accession>
<dbReference type="InterPro" id="IPR015943">
    <property type="entry name" value="WD40/YVTN_repeat-like_dom_sf"/>
</dbReference>
<gene>
    <name evidence="1" type="ORF">ACIBP5_32345</name>
</gene>
<protein>
    <submittedName>
        <fullName evidence="1">WD40 repeat domain-containing protein</fullName>
    </submittedName>
</protein>